<evidence type="ECO:0000313" key="6">
    <source>
        <dbReference type="EMBL" id="SIT98019.1"/>
    </source>
</evidence>
<dbReference type="InterPro" id="IPR018490">
    <property type="entry name" value="cNMP-bd_dom_sf"/>
</dbReference>
<dbReference type="STRING" id="1121284.SAMN05660493_02750"/>
<dbReference type="InterPro" id="IPR036388">
    <property type="entry name" value="WH-like_DNA-bd_sf"/>
</dbReference>
<dbReference type="GO" id="GO:0016301">
    <property type="term" value="F:kinase activity"/>
    <property type="evidence" value="ECO:0007669"/>
    <property type="project" value="UniProtKB-KW"/>
</dbReference>
<dbReference type="InterPro" id="IPR036390">
    <property type="entry name" value="WH_DNA-bd_sf"/>
</dbReference>
<keyword evidence="1" id="KW-0805">Transcription regulation</keyword>
<keyword evidence="7" id="KW-1185">Reference proteome</keyword>
<evidence type="ECO:0000259" key="4">
    <source>
        <dbReference type="PROSITE" id="PS50042"/>
    </source>
</evidence>
<dbReference type="InterPro" id="IPR014710">
    <property type="entry name" value="RmlC-like_jellyroll"/>
</dbReference>
<dbReference type="SUPFAM" id="SSF46785">
    <property type="entry name" value="Winged helix' DNA-binding domain"/>
    <property type="match status" value="1"/>
</dbReference>
<evidence type="ECO:0000313" key="7">
    <source>
        <dbReference type="Proteomes" id="UP000187261"/>
    </source>
</evidence>
<feature type="domain" description="HTH crp-type" evidence="5">
    <location>
        <begin position="127"/>
        <end position="198"/>
    </location>
</feature>
<evidence type="ECO:0000259" key="5">
    <source>
        <dbReference type="PROSITE" id="PS51063"/>
    </source>
</evidence>
<dbReference type="InterPro" id="IPR050397">
    <property type="entry name" value="Env_Response_Regulators"/>
</dbReference>
<dbReference type="PANTHER" id="PTHR24567:SF28">
    <property type="entry name" value="LISTERIOLYSIN REGULATORY PROTEIN"/>
    <property type="match status" value="1"/>
</dbReference>
<dbReference type="SUPFAM" id="SSF51206">
    <property type="entry name" value="cAMP-binding domain-like"/>
    <property type="match status" value="1"/>
</dbReference>
<dbReference type="Pfam" id="PF00027">
    <property type="entry name" value="cNMP_binding"/>
    <property type="match status" value="1"/>
</dbReference>
<dbReference type="SMART" id="SM00419">
    <property type="entry name" value="HTH_CRP"/>
    <property type="match status" value="1"/>
</dbReference>
<dbReference type="Gene3D" id="2.60.120.10">
    <property type="entry name" value="Jelly Rolls"/>
    <property type="match status" value="1"/>
</dbReference>
<evidence type="ECO:0000256" key="2">
    <source>
        <dbReference type="ARBA" id="ARBA00023125"/>
    </source>
</evidence>
<keyword evidence="3" id="KW-0804">Transcription</keyword>
<keyword evidence="6" id="KW-0808">Transferase</keyword>
<dbReference type="InterPro" id="IPR000595">
    <property type="entry name" value="cNMP-bd_dom"/>
</dbReference>
<gene>
    <name evidence="6" type="ORF">SAMN05660493_02750</name>
</gene>
<reference evidence="7" key="1">
    <citation type="submission" date="2016-10" db="EMBL/GenBank/DDBJ databases">
        <authorList>
            <person name="Varghese N."/>
            <person name="Submissions S."/>
        </authorList>
    </citation>
    <scope>NUCLEOTIDE SEQUENCE [LARGE SCALE GENOMIC DNA]</scope>
    <source>
        <strain evidence="7">DSM 19482</strain>
    </source>
</reference>
<name>A0A1U7PYM9_9FLAO</name>
<sequence>MMIDKSILEDLGACTVRYKMSDFIFKEDDVLKYYYQITEGKIKLNNYSESGKEILHSIHEEGQSIGEYLLFLEDVGSPVNAIAVTHCQVAKLPKNTFFSLLEKDYRLCVNFKKAISQSLHFQHVMGKSATQSSTLKLKVLFDYLKGMQPETAPFAFRIPLTRQEMANYTGMRVETAIKTIKQMEQQNLVKIVKRKLFY</sequence>
<dbReference type="PROSITE" id="PS51063">
    <property type="entry name" value="HTH_CRP_2"/>
    <property type="match status" value="1"/>
</dbReference>
<protein>
    <submittedName>
        <fullName evidence="6">cAMP-binding domain of CRP or a regulatory subunit of cAMP-dependent protein kinases</fullName>
    </submittedName>
</protein>
<dbReference type="GO" id="GO:0003677">
    <property type="term" value="F:DNA binding"/>
    <property type="evidence" value="ECO:0007669"/>
    <property type="project" value="UniProtKB-KW"/>
</dbReference>
<proteinExistence type="predicted"/>
<dbReference type="CDD" id="cd00038">
    <property type="entry name" value="CAP_ED"/>
    <property type="match status" value="1"/>
</dbReference>
<dbReference type="GO" id="GO:0005829">
    <property type="term" value="C:cytosol"/>
    <property type="evidence" value="ECO:0007669"/>
    <property type="project" value="TreeGrafter"/>
</dbReference>
<dbReference type="PROSITE" id="PS50042">
    <property type="entry name" value="CNMP_BINDING_3"/>
    <property type="match status" value="1"/>
</dbReference>
<dbReference type="Gene3D" id="1.10.10.10">
    <property type="entry name" value="Winged helix-like DNA-binding domain superfamily/Winged helix DNA-binding domain"/>
    <property type="match status" value="1"/>
</dbReference>
<evidence type="ECO:0000256" key="3">
    <source>
        <dbReference type="ARBA" id="ARBA00023163"/>
    </source>
</evidence>
<accession>A0A1U7PYM9</accession>
<dbReference type="Pfam" id="PF13545">
    <property type="entry name" value="HTH_Crp_2"/>
    <property type="match status" value="1"/>
</dbReference>
<keyword evidence="2" id="KW-0238">DNA-binding</keyword>
<dbReference type="InterPro" id="IPR012318">
    <property type="entry name" value="HTH_CRP"/>
</dbReference>
<dbReference type="EMBL" id="FTPU01000038">
    <property type="protein sequence ID" value="SIT98019.1"/>
    <property type="molecule type" value="Genomic_DNA"/>
</dbReference>
<keyword evidence="6" id="KW-0418">Kinase</keyword>
<dbReference type="AlphaFoldDB" id="A0A1U7PYM9"/>
<dbReference type="PANTHER" id="PTHR24567">
    <property type="entry name" value="CRP FAMILY TRANSCRIPTIONAL REGULATORY PROTEIN"/>
    <property type="match status" value="1"/>
</dbReference>
<dbReference type="GO" id="GO:0003700">
    <property type="term" value="F:DNA-binding transcription factor activity"/>
    <property type="evidence" value="ECO:0007669"/>
    <property type="project" value="TreeGrafter"/>
</dbReference>
<organism evidence="6 7">
    <name type="scientific">Epilithonimonas bovis DSM 19482</name>
    <dbReference type="NCBI Taxonomy" id="1121284"/>
    <lineage>
        <taxon>Bacteria</taxon>
        <taxon>Pseudomonadati</taxon>
        <taxon>Bacteroidota</taxon>
        <taxon>Flavobacteriia</taxon>
        <taxon>Flavobacteriales</taxon>
        <taxon>Weeksellaceae</taxon>
        <taxon>Chryseobacterium group</taxon>
        <taxon>Epilithonimonas</taxon>
    </lineage>
</organism>
<dbReference type="PRINTS" id="PR00034">
    <property type="entry name" value="HTHCRP"/>
</dbReference>
<evidence type="ECO:0000256" key="1">
    <source>
        <dbReference type="ARBA" id="ARBA00023015"/>
    </source>
</evidence>
<feature type="domain" description="Cyclic nucleotide-binding" evidence="4">
    <location>
        <begin position="18"/>
        <end position="101"/>
    </location>
</feature>
<dbReference type="Proteomes" id="UP000187261">
    <property type="component" value="Unassembled WGS sequence"/>
</dbReference>